<keyword evidence="11" id="KW-0446">Lipid-binding</keyword>
<dbReference type="AlphaFoldDB" id="A0A7R9M7S3"/>
<dbReference type="OrthoDB" id="416222at2759"/>
<comment type="subcellular location">
    <subcellularLocation>
        <location evidence="1">Cell membrane</location>
    </subcellularLocation>
    <subcellularLocation>
        <location evidence="2">Cytoplasm</location>
        <location evidence="2">Cytosol</location>
    </subcellularLocation>
    <subcellularLocation>
        <location evidence="3">Endoplasmic reticulum membrane</location>
    </subcellularLocation>
</comment>
<dbReference type="GO" id="GO:0005829">
    <property type="term" value="C:cytosol"/>
    <property type="evidence" value="ECO:0007669"/>
    <property type="project" value="UniProtKB-SubCell"/>
</dbReference>
<feature type="compositionally biased region" description="Basic and acidic residues" evidence="15">
    <location>
        <begin position="75"/>
        <end position="88"/>
    </location>
</feature>
<feature type="region of interest" description="Disordered" evidence="15">
    <location>
        <begin position="316"/>
        <end position="346"/>
    </location>
</feature>
<dbReference type="PANTHER" id="PTHR10972">
    <property type="entry name" value="OXYSTEROL-BINDING PROTEIN-RELATED"/>
    <property type="match status" value="1"/>
</dbReference>
<feature type="domain" description="PH" evidence="16">
    <location>
        <begin position="119"/>
        <end position="214"/>
    </location>
</feature>
<evidence type="ECO:0000313" key="18">
    <source>
        <dbReference type="Proteomes" id="UP000728032"/>
    </source>
</evidence>
<evidence type="ECO:0000313" key="17">
    <source>
        <dbReference type="EMBL" id="CAD7655189.1"/>
    </source>
</evidence>
<dbReference type="Proteomes" id="UP000728032">
    <property type="component" value="Unassembled WGS sequence"/>
</dbReference>
<proteinExistence type="inferred from homology"/>
<accession>A0A7R9M7S3</accession>
<feature type="compositionally biased region" description="Basic and acidic residues" evidence="15">
    <location>
        <begin position="911"/>
        <end position="920"/>
    </location>
</feature>
<evidence type="ECO:0000256" key="3">
    <source>
        <dbReference type="ARBA" id="ARBA00004586"/>
    </source>
</evidence>
<evidence type="ECO:0000256" key="10">
    <source>
        <dbReference type="ARBA" id="ARBA00023055"/>
    </source>
</evidence>
<evidence type="ECO:0000256" key="4">
    <source>
        <dbReference type="ARBA" id="ARBA00008842"/>
    </source>
</evidence>
<reference evidence="17" key="1">
    <citation type="submission" date="2020-11" db="EMBL/GenBank/DDBJ databases">
        <authorList>
            <person name="Tran Van P."/>
        </authorList>
    </citation>
    <scope>NUCLEOTIDE SEQUENCE</scope>
</reference>
<keyword evidence="7" id="KW-0963">Cytoplasm</keyword>
<evidence type="ECO:0000256" key="6">
    <source>
        <dbReference type="ARBA" id="ARBA00022475"/>
    </source>
</evidence>
<evidence type="ECO:0000256" key="11">
    <source>
        <dbReference type="ARBA" id="ARBA00023121"/>
    </source>
</evidence>
<dbReference type="GO" id="GO:0015485">
    <property type="term" value="F:cholesterol binding"/>
    <property type="evidence" value="ECO:0007669"/>
    <property type="project" value="TreeGrafter"/>
</dbReference>
<evidence type="ECO:0000256" key="8">
    <source>
        <dbReference type="ARBA" id="ARBA00022553"/>
    </source>
</evidence>
<dbReference type="CDD" id="cd13287">
    <property type="entry name" value="PH_ORP3_ORP6_ORP7"/>
    <property type="match status" value="1"/>
</dbReference>
<evidence type="ECO:0000256" key="14">
    <source>
        <dbReference type="RuleBase" id="RU003845"/>
    </source>
</evidence>
<dbReference type="InterPro" id="IPR041680">
    <property type="entry name" value="PH_8"/>
</dbReference>
<feature type="region of interest" description="Disordered" evidence="15">
    <location>
        <begin position="65"/>
        <end position="100"/>
    </location>
</feature>
<evidence type="ECO:0000256" key="9">
    <source>
        <dbReference type="ARBA" id="ARBA00022824"/>
    </source>
</evidence>
<keyword evidence="6" id="KW-1003">Cell membrane</keyword>
<protein>
    <recommendedName>
        <fullName evidence="14">Oxysterol-binding protein</fullName>
    </recommendedName>
</protein>
<keyword evidence="5 14" id="KW-0813">Transport</keyword>
<dbReference type="Pfam" id="PF01237">
    <property type="entry name" value="Oxysterol_BP"/>
    <property type="match status" value="1"/>
</dbReference>
<keyword evidence="18" id="KW-1185">Reference proteome</keyword>
<dbReference type="SUPFAM" id="SSF50729">
    <property type="entry name" value="PH domain-like"/>
    <property type="match status" value="1"/>
</dbReference>
<dbReference type="EMBL" id="OC923961">
    <property type="protein sequence ID" value="CAD7655189.1"/>
    <property type="molecule type" value="Genomic_DNA"/>
</dbReference>
<dbReference type="EMBL" id="CAJPVJ010009136">
    <property type="protein sequence ID" value="CAG2172376.1"/>
    <property type="molecule type" value="Genomic_DNA"/>
</dbReference>
<organism evidence="17">
    <name type="scientific">Oppiella nova</name>
    <dbReference type="NCBI Taxonomy" id="334625"/>
    <lineage>
        <taxon>Eukaryota</taxon>
        <taxon>Metazoa</taxon>
        <taxon>Ecdysozoa</taxon>
        <taxon>Arthropoda</taxon>
        <taxon>Chelicerata</taxon>
        <taxon>Arachnida</taxon>
        <taxon>Acari</taxon>
        <taxon>Acariformes</taxon>
        <taxon>Sarcoptiformes</taxon>
        <taxon>Oribatida</taxon>
        <taxon>Brachypylina</taxon>
        <taxon>Oppioidea</taxon>
        <taxon>Oppiidae</taxon>
        <taxon>Oppiella</taxon>
    </lineage>
</organism>
<dbReference type="PROSITE" id="PS01013">
    <property type="entry name" value="OSBP"/>
    <property type="match status" value="1"/>
</dbReference>
<dbReference type="Gene3D" id="2.30.29.30">
    <property type="entry name" value="Pleckstrin-homology domain (PH domain)/Phosphotyrosine-binding domain (PTB)"/>
    <property type="match status" value="1"/>
</dbReference>
<dbReference type="GO" id="GO:0120015">
    <property type="term" value="F:sterol transfer activity"/>
    <property type="evidence" value="ECO:0007669"/>
    <property type="project" value="UniProtKB-ARBA"/>
</dbReference>
<dbReference type="InterPro" id="IPR001849">
    <property type="entry name" value="PH_domain"/>
</dbReference>
<evidence type="ECO:0000256" key="5">
    <source>
        <dbReference type="ARBA" id="ARBA00022448"/>
    </source>
</evidence>
<dbReference type="InterPro" id="IPR000648">
    <property type="entry name" value="Oxysterol-bd"/>
</dbReference>
<dbReference type="InterPro" id="IPR018494">
    <property type="entry name" value="Oxysterol-bd_CS"/>
</dbReference>
<dbReference type="InterPro" id="IPR037239">
    <property type="entry name" value="OSBP_sf"/>
</dbReference>
<dbReference type="FunFam" id="2.30.29.30:FF:000011">
    <property type="entry name" value="Oxysterol-binding protein"/>
    <property type="match status" value="1"/>
</dbReference>
<dbReference type="PROSITE" id="PS50003">
    <property type="entry name" value="PH_DOMAIN"/>
    <property type="match status" value="1"/>
</dbReference>
<dbReference type="GO" id="GO:0005789">
    <property type="term" value="C:endoplasmic reticulum membrane"/>
    <property type="evidence" value="ECO:0007669"/>
    <property type="project" value="UniProtKB-SubCell"/>
</dbReference>
<dbReference type="GO" id="GO:0097038">
    <property type="term" value="C:perinuclear endoplasmic reticulum"/>
    <property type="evidence" value="ECO:0007669"/>
    <property type="project" value="TreeGrafter"/>
</dbReference>
<feature type="compositionally biased region" description="Polar residues" evidence="15">
    <location>
        <begin position="29"/>
        <end position="50"/>
    </location>
</feature>
<keyword evidence="10 14" id="KW-0445">Lipid transport</keyword>
<keyword evidence="12" id="KW-0472">Membrane</keyword>
<dbReference type="GO" id="GO:0006699">
    <property type="term" value="P:bile acid biosynthetic process"/>
    <property type="evidence" value="ECO:0007669"/>
    <property type="project" value="UniProtKB-ARBA"/>
</dbReference>
<keyword evidence="9" id="KW-0256">Endoplasmic reticulum</keyword>
<feature type="region of interest" description="Disordered" evidence="15">
    <location>
        <begin position="29"/>
        <end position="52"/>
    </location>
</feature>
<evidence type="ECO:0000256" key="7">
    <source>
        <dbReference type="ARBA" id="ARBA00022490"/>
    </source>
</evidence>
<evidence type="ECO:0000259" key="16">
    <source>
        <dbReference type="PROSITE" id="PS50003"/>
    </source>
</evidence>
<dbReference type="GO" id="GO:0005886">
    <property type="term" value="C:plasma membrane"/>
    <property type="evidence" value="ECO:0007669"/>
    <property type="project" value="UniProtKB-SubCell"/>
</dbReference>
<evidence type="ECO:0000256" key="13">
    <source>
        <dbReference type="RuleBase" id="RU003844"/>
    </source>
</evidence>
<evidence type="ECO:0000256" key="2">
    <source>
        <dbReference type="ARBA" id="ARBA00004514"/>
    </source>
</evidence>
<name>A0A7R9M7S3_9ACAR</name>
<dbReference type="SUPFAM" id="SSF144000">
    <property type="entry name" value="Oxysterol-binding protein-like"/>
    <property type="match status" value="1"/>
</dbReference>
<feature type="compositionally biased region" description="Polar residues" evidence="15">
    <location>
        <begin position="89"/>
        <end position="100"/>
    </location>
</feature>
<keyword evidence="8" id="KW-0597">Phosphoprotein</keyword>
<evidence type="ECO:0000256" key="15">
    <source>
        <dbReference type="SAM" id="MobiDB-lite"/>
    </source>
</evidence>
<dbReference type="GO" id="GO:0005634">
    <property type="term" value="C:nucleus"/>
    <property type="evidence" value="ECO:0007669"/>
    <property type="project" value="UniProtKB-ARBA"/>
</dbReference>
<sequence>MSSTVPQLNYTFNDCNSVVVNDLFPSTQSHEIHTQSSHQMSDSEQSAQSQDNDRKLALTLPIITGPNGFQVNGPHNERQEYAESEKSIHSSQKTGSNKTGNEWEILEGLKDGQRCEDKPNKFDGFMLKRRKWPLKGWHKRYFHLENGILSYSKSANDIMKGKIHGSVDVGLSVISTKRSSKRIDIDAEEFISHLKVKNRILFTKWISMLRHHRLYRQHEIAFGNRINAISTPVRSVVCSGDTTPNYEMNSKVIAWILDSAVESDKNFSKELIDLQLKLVKLSSLLKLIEMQIDSKSDAIPSSETVSLKKQRRRFLLRRKKQNSTTTSTDKTTTKKGEPNAQNQDSALVDKNNLKPLPIGHHLSSSITVLNETSLAPNSSTDWMTQSCNEAETDFKDHSQGFDSMKSTKAIIDFVSLANDVNNCFRTLYRLVQNESSKRKSIKRPANQSIHHDIDLVYSLRQSLSDALKQNKELRSRLEQIHETSNVSSFTPIPPEAAVQITAATSVTEVDDVDEQTIIHEPLAHSASRESTSVLSISEYFDAEENLSACTTSTEDEDEESLATDLSDDGTEYRNLSKASIDNISIANKTGRRSKLPAPQPDTGDVSLWSLLCKNIGKDLSKISMPVTINEPLNVLQRLCEELEYSELLDKASIIEDNRQRMLQIAAFAVSSYSSAYYRAGHKPFNPLLGETYECVREDKGFRFISEQVSHHPPVSACWADSDNYIFWQDMRIKSKFWGKSMEIIPFGTVHVLLKPFNAHYRWNKVTTCVHNLFKGQRWVDNYGELTITDGELTCRLTFEKASYWSNKKHEVNGVLLNANGDVIERLFGKWNESLHCGSAPGAKTIWRPGSMPQDYELYYGFSRFAIELNELTPELKKALPPTDTRFRADQRLLEEGNIQSAETVKLQLEQQQRERRKLREQNGQPDRGPLWFRKEMINGEETYKYSDKYWDMREKGFESVEFEKLW</sequence>
<gene>
    <name evidence="17" type="ORF">ONB1V03_LOCUS11833</name>
</gene>
<feature type="region of interest" description="Disordered" evidence="15">
    <location>
        <begin position="909"/>
        <end position="930"/>
    </location>
</feature>
<comment type="similarity">
    <text evidence="4 13">Belongs to the OSBP family.</text>
</comment>
<evidence type="ECO:0000256" key="12">
    <source>
        <dbReference type="ARBA" id="ARBA00023136"/>
    </source>
</evidence>
<dbReference type="PANTHER" id="PTHR10972:SF203">
    <property type="entry name" value="OXYSTEROL-BINDING PROTEIN HOMOLOG 3"/>
    <property type="match status" value="1"/>
</dbReference>
<dbReference type="Pfam" id="PF15409">
    <property type="entry name" value="PH_8"/>
    <property type="match status" value="1"/>
</dbReference>
<dbReference type="InterPro" id="IPR011993">
    <property type="entry name" value="PH-like_dom_sf"/>
</dbReference>
<evidence type="ECO:0000256" key="1">
    <source>
        <dbReference type="ARBA" id="ARBA00004236"/>
    </source>
</evidence>
<dbReference type="Gene3D" id="2.40.160.120">
    <property type="match status" value="1"/>
</dbReference>
<dbReference type="FunFam" id="2.40.160.120:FF:000001">
    <property type="entry name" value="Oxysterol-binding protein"/>
    <property type="match status" value="1"/>
</dbReference>